<feature type="transmembrane region" description="Helical" evidence="3">
    <location>
        <begin position="298"/>
        <end position="316"/>
    </location>
</feature>
<organism evidence="5">
    <name type="scientific">marine sediment metagenome</name>
    <dbReference type="NCBI Taxonomy" id="412755"/>
    <lineage>
        <taxon>unclassified sequences</taxon>
        <taxon>metagenomes</taxon>
        <taxon>ecological metagenomes</taxon>
    </lineage>
</organism>
<feature type="transmembrane region" description="Helical" evidence="3">
    <location>
        <begin position="359"/>
        <end position="383"/>
    </location>
</feature>
<gene>
    <name evidence="5" type="ORF">LCGC14_0470040</name>
</gene>
<dbReference type="AlphaFoldDB" id="A0A0F9SHP5"/>
<dbReference type="Pfam" id="PF00535">
    <property type="entry name" value="Glycos_transf_2"/>
    <property type="match status" value="1"/>
</dbReference>
<dbReference type="EMBL" id="LAZR01000496">
    <property type="protein sequence ID" value="KKN66589.1"/>
    <property type="molecule type" value="Genomic_DNA"/>
</dbReference>
<feature type="transmembrane region" description="Helical" evidence="3">
    <location>
        <begin position="322"/>
        <end position="339"/>
    </location>
</feature>
<keyword evidence="3" id="KW-1133">Transmembrane helix</keyword>
<dbReference type="InterPro" id="IPR029044">
    <property type="entry name" value="Nucleotide-diphossugar_trans"/>
</dbReference>
<feature type="transmembrane region" description="Helical" evidence="3">
    <location>
        <begin position="20"/>
        <end position="41"/>
    </location>
</feature>
<evidence type="ECO:0000313" key="5">
    <source>
        <dbReference type="EMBL" id="KKN66589.1"/>
    </source>
</evidence>
<dbReference type="PANTHER" id="PTHR43630:SF1">
    <property type="entry name" value="POLY-BETA-1,6-N-ACETYL-D-GLUCOSAMINE SYNTHASE"/>
    <property type="match status" value="1"/>
</dbReference>
<dbReference type="Gene3D" id="3.90.550.10">
    <property type="entry name" value="Spore Coat Polysaccharide Biosynthesis Protein SpsA, Chain A"/>
    <property type="match status" value="1"/>
</dbReference>
<keyword evidence="2" id="KW-0808">Transferase</keyword>
<dbReference type="PANTHER" id="PTHR43630">
    <property type="entry name" value="POLY-BETA-1,6-N-ACETYL-D-GLUCOSAMINE SYNTHASE"/>
    <property type="match status" value="1"/>
</dbReference>
<comment type="caution">
    <text evidence="5">The sequence shown here is derived from an EMBL/GenBank/DDBJ whole genome shotgun (WGS) entry which is preliminary data.</text>
</comment>
<evidence type="ECO:0000256" key="2">
    <source>
        <dbReference type="ARBA" id="ARBA00022679"/>
    </source>
</evidence>
<keyword evidence="3" id="KW-0812">Transmembrane</keyword>
<keyword evidence="1" id="KW-0328">Glycosyltransferase</keyword>
<name>A0A0F9SHP5_9ZZZZ</name>
<feature type="domain" description="Glycosyltransferase 2-like" evidence="4">
    <location>
        <begin position="72"/>
        <end position="228"/>
    </location>
</feature>
<dbReference type="GO" id="GO:0016757">
    <property type="term" value="F:glycosyltransferase activity"/>
    <property type="evidence" value="ECO:0007669"/>
    <property type="project" value="UniProtKB-KW"/>
</dbReference>
<protein>
    <recommendedName>
        <fullName evidence="4">Glycosyltransferase 2-like domain-containing protein</fullName>
    </recommendedName>
</protein>
<proteinExistence type="predicted"/>
<evidence type="ECO:0000259" key="4">
    <source>
        <dbReference type="Pfam" id="PF00535"/>
    </source>
</evidence>
<dbReference type="InterPro" id="IPR001173">
    <property type="entry name" value="Glyco_trans_2-like"/>
</dbReference>
<evidence type="ECO:0000256" key="1">
    <source>
        <dbReference type="ARBA" id="ARBA00022676"/>
    </source>
</evidence>
<keyword evidence="3" id="KW-0472">Membrane</keyword>
<dbReference type="SUPFAM" id="SSF53448">
    <property type="entry name" value="Nucleotide-diphospho-sugar transferases"/>
    <property type="match status" value="1"/>
</dbReference>
<accession>A0A0F9SHP5</accession>
<evidence type="ECO:0000256" key="3">
    <source>
        <dbReference type="SAM" id="Phobius"/>
    </source>
</evidence>
<reference evidence="5" key="1">
    <citation type="journal article" date="2015" name="Nature">
        <title>Complex archaea that bridge the gap between prokaryotes and eukaryotes.</title>
        <authorList>
            <person name="Spang A."/>
            <person name="Saw J.H."/>
            <person name="Jorgensen S.L."/>
            <person name="Zaremba-Niedzwiedzka K."/>
            <person name="Martijn J."/>
            <person name="Lind A.E."/>
            <person name="van Eijk R."/>
            <person name="Schleper C."/>
            <person name="Guy L."/>
            <person name="Ettema T.J."/>
        </authorList>
    </citation>
    <scope>NUCLEOTIDE SEQUENCE</scope>
</reference>
<sequence length="400" mass="46572">MDLIQTIQYIGNLVLKFVNSINFITFLLSLIISYHFLLLVLRDKQYIDNLNKYKNPENVSISSLKELPLVNIVIPAWKEGAAFKKCLTLINQLSYPKLKVITNAGGSKETISIANSFKNKENFIVIYQKAGEGKLKAINDCLDYIFEGIIFLIDADLYLSDEIIIKMMNPIINQDEQVVISSIKPSHSIINIDIVKYLYINRNIEFRQKFSRYICGVGSNVCIKYEALRKIGKFTEKRFSDDGLSIGMDLSSKGIKSYILVNNKIPADTYPTKIIGYLNQNIRWLENALFTSIKNKKLRILQFLGLVIISFFLLIFPFVLFFNIYFFLIGLIFLLSIYLKRVRKIVFYKLTNKNESIKLGYLFFLNLIFYIYLDLIINIIVFFEMLFFRKGYKKRKNLLS</sequence>